<dbReference type="RefSeq" id="WP_012934837.1">
    <property type="nucleotide sequence ID" value="NC_013739.1"/>
</dbReference>
<dbReference type="STRING" id="469383.Cwoe_3368"/>
<comment type="similarity">
    <text evidence="1 2">Belongs to the phD/YefM antitoxin family.</text>
</comment>
<name>D3FF69_CONWI</name>
<dbReference type="InterPro" id="IPR036165">
    <property type="entry name" value="YefM-like_sf"/>
</dbReference>
<gene>
    <name evidence="3" type="ordered locus">Cwoe_3368</name>
</gene>
<dbReference type="NCBIfam" id="TIGR01552">
    <property type="entry name" value="phd_fam"/>
    <property type="match status" value="1"/>
</dbReference>
<evidence type="ECO:0000313" key="4">
    <source>
        <dbReference type="Proteomes" id="UP000008229"/>
    </source>
</evidence>
<dbReference type="SUPFAM" id="SSF143120">
    <property type="entry name" value="YefM-like"/>
    <property type="match status" value="1"/>
</dbReference>
<proteinExistence type="inferred from homology"/>
<reference evidence="3 4" key="1">
    <citation type="journal article" date="2010" name="Stand. Genomic Sci.">
        <title>Complete genome sequence of Conexibacter woesei type strain (ID131577).</title>
        <authorList>
            <person name="Pukall R."/>
            <person name="Lapidus A."/>
            <person name="Glavina Del Rio T."/>
            <person name="Copeland A."/>
            <person name="Tice H."/>
            <person name="Cheng J.-F."/>
            <person name="Lucas S."/>
            <person name="Chen F."/>
            <person name="Nolan M."/>
            <person name="Bruce D."/>
            <person name="Goodwin L."/>
            <person name="Pitluck S."/>
            <person name="Mavromatis K."/>
            <person name="Ivanova N."/>
            <person name="Ovchinnikova G."/>
            <person name="Pati A."/>
            <person name="Chen A."/>
            <person name="Palaniappan K."/>
            <person name="Land M."/>
            <person name="Hauser L."/>
            <person name="Chang Y.-J."/>
            <person name="Jeffries C.D."/>
            <person name="Chain P."/>
            <person name="Meincke L."/>
            <person name="Sims D."/>
            <person name="Brettin T."/>
            <person name="Detter J.C."/>
            <person name="Rohde M."/>
            <person name="Goeker M."/>
            <person name="Bristow J."/>
            <person name="Eisen J.A."/>
            <person name="Markowitz V."/>
            <person name="Kyrpides N.C."/>
            <person name="Klenk H.-P."/>
            <person name="Hugenholtz P."/>
        </authorList>
    </citation>
    <scope>NUCLEOTIDE SEQUENCE [LARGE SCALE GENOMIC DNA]</scope>
    <source>
        <strain evidence="4">DSM 14684 / CIP 108061 / JCM 11494 / NBRC 100937 / ID131577</strain>
    </source>
</reference>
<sequence length="79" mass="8431">MVAVGMHQAKSQLSKLVQRAEEGEEVIIERRGTPVARLVAVNDASAFAATRGMFPASELSIADDFDELPDDVAAAFGVR</sequence>
<dbReference type="Proteomes" id="UP000008229">
    <property type="component" value="Chromosome"/>
</dbReference>
<organism evidence="3 4">
    <name type="scientific">Conexibacter woesei (strain DSM 14684 / CCUG 47730 / CIP 108061 / JCM 11494 / NBRC 100937 / ID131577)</name>
    <dbReference type="NCBI Taxonomy" id="469383"/>
    <lineage>
        <taxon>Bacteria</taxon>
        <taxon>Bacillati</taxon>
        <taxon>Actinomycetota</taxon>
        <taxon>Thermoleophilia</taxon>
        <taxon>Solirubrobacterales</taxon>
        <taxon>Conexibacteraceae</taxon>
        <taxon>Conexibacter</taxon>
    </lineage>
</organism>
<keyword evidence="4" id="KW-1185">Reference proteome</keyword>
<dbReference type="Gene3D" id="3.40.1620.10">
    <property type="entry name" value="YefM-like domain"/>
    <property type="match status" value="1"/>
</dbReference>
<dbReference type="eggNOG" id="COG4118">
    <property type="taxonomic scope" value="Bacteria"/>
</dbReference>
<evidence type="ECO:0000313" key="3">
    <source>
        <dbReference type="EMBL" id="ADB51786.1"/>
    </source>
</evidence>
<evidence type="ECO:0000256" key="1">
    <source>
        <dbReference type="ARBA" id="ARBA00009981"/>
    </source>
</evidence>
<protein>
    <recommendedName>
        <fullName evidence="2">Antitoxin</fullName>
    </recommendedName>
</protein>
<dbReference type="Pfam" id="PF02604">
    <property type="entry name" value="PhdYeFM_antitox"/>
    <property type="match status" value="1"/>
</dbReference>
<accession>D3FF69</accession>
<dbReference type="HOGENOM" id="CLU_163140_3_1_11"/>
<reference evidence="4" key="2">
    <citation type="submission" date="2010-01" db="EMBL/GenBank/DDBJ databases">
        <title>The complete genome of Conexibacter woesei DSM 14684.</title>
        <authorList>
            <consortium name="US DOE Joint Genome Institute (JGI-PGF)"/>
            <person name="Lucas S."/>
            <person name="Copeland A."/>
            <person name="Lapidus A."/>
            <person name="Glavina del Rio T."/>
            <person name="Dalin E."/>
            <person name="Tice H."/>
            <person name="Bruce D."/>
            <person name="Goodwin L."/>
            <person name="Pitluck S."/>
            <person name="Kyrpides N."/>
            <person name="Mavromatis K."/>
            <person name="Ivanova N."/>
            <person name="Mikhailova N."/>
            <person name="Chertkov O."/>
            <person name="Brettin T."/>
            <person name="Detter J.C."/>
            <person name="Han C."/>
            <person name="Larimer F."/>
            <person name="Land M."/>
            <person name="Hauser L."/>
            <person name="Markowitz V."/>
            <person name="Cheng J.-F."/>
            <person name="Hugenholtz P."/>
            <person name="Woyke T."/>
            <person name="Wu D."/>
            <person name="Pukall R."/>
            <person name="Steenblock K."/>
            <person name="Schneider S."/>
            <person name="Klenk H.-P."/>
            <person name="Eisen J.A."/>
        </authorList>
    </citation>
    <scope>NUCLEOTIDE SEQUENCE [LARGE SCALE GENOMIC DNA]</scope>
    <source>
        <strain evidence="4">DSM 14684 / CIP 108061 / JCM 11494 / NBRC 100937 / ID131577</strain>
    </source>
</reference>
<comment type="function">
    <text evidence="2">Antitoxin component of a type II toxin-antitoxin (TA) system.</text>
</comment>
<evidence type="ECO:0000256" key="2">
    <source>
        <dbReference type="RuleBase" id="RU362080"/>
    </source>
</evidence>
<dbReference type="AlphaFoldDB" id="D3FF69"/>
<dbReference type="EMBL" id="CP001854">
    <property type="protein sequence ID" value="ADB51786.1"/>
    <property type="molecule type" value="Genomic_DNA"/>
</dbReference>
<dbReference type="KEGG" id="cwo:Cwoe_3368"/>
<dbReference type="OrthoDB" id="557859at2"/>
<dbReference type="InterPro" id="IPR006442">
    <property type="entry name" value="Antitoxin_Phd/YefM"/>
</dbReference>